<keyword evidence="3" id="KW-1003">Cell membrane</keyword>
<feature type="transmembrane region" description="Helical" evidence="7">
    <location>
        <begin position="80"/>
        <end position="104"/>
    </location>
</feature>
<feature type="transmembrane region" description="Helical" evidence="7">
    <location>
        <begin position="12"/>
        <end position="35"/>
    </location>
</feature>
<comment type="subcellular location">
    <subcellularLocation>
        <location evidence="1 7">Cell membrane</location>
        <topology evidence="1 7">Multi-pass membrane protein</topology>
    </subcellularLocation>
</comment>
<keyword evidence="2 7" id="KW-0813">Transport</keyword>
<feature type="transmembrane region" description="Helical" evidence="7">
    <location>
        <begin position="144"/>
        <end position="165"/>
    </location>
</feature>
<evidence type="ECO:0000256" key="3">
    <source>
        <dbReference type="ARBA" id="ARBA00022475"/>
    </source>
</evidence>
<proteinExistence type="inferred from homology"/>
<accession>A0A1R1QJG2</accession>
<evidence type="ECO:0000256" key="5">
    <source>
        <dbReference type="ARBA" id="ARBA00022989"/>
    </source>
</evidence>
<feature type="transmembrane region" description="Helical" evidence="7">
    <location>
        <begin position="246"/>
        <end position="265"/>
    </location>
</feature>
<reference evidence="9 10" key="1">
    <citation type="submission" date="2017-01" db="EMBL/GenBank/DDBJ databases">
        <title>Bacillus phylogenomics.</title>
        <authorList>
            <person name="Dunlap C."/>
        </authorList>
    </citation>
    <scope>NUCLEOTIDE SEQUENCE [LARGE SCALE GENOMIC DNA]</scope>
    <source>
        <strain evidence="9 10">NRRL B-41282</strain>
    </source>
</reference>
<feature type="domain" description="ABC transmembrane type-1" evidence="8">
    <location>
        <begin position="76"/>
        <end position="265"/>
    </location>
</feature>
<keyword evidence="4 7" id="KW-0812">Transmembrane</keyword>
<comment type="similarity">
    <text evidence="7">Belongs to the binding-protein-dependent transport system permease family.</text>
</comment>
<comment type="caution">
    <text evidence="9">The sequence shown here is derived from an EMBL/GenBank/DDBJ whole genome shotgun (WGS) entry which is preliminary data.</text>
</comment>
<gene>
    <name evidence="9" type="ORF">BW143_13170</name>
</gene>
<dbReference type="EMBL" id="MTJL01000024">
    <property type="protein sequence ID" value="OMI04807.1"/>
    <property type="molecule type" value="Genomic_DNA"/>
</dbReference>
<dbReference type="GO" id="GO:0005886">
    <property type="term" value="C:plasma membrane"/>
    <property type="evidence" value="ECO:0007669"/>
    <property type="project" value="UniProtKB-SubCell"/>
</dbReference>
<dbReference type="InterPro" id="IPR000515">
    <property type="entry name" value="MetI-like"/>
</dbReference>
<evidence type="ECO:0000256" key="2">
    <source>
        <dbReference type="ARBA" id="ARBA00022448"/>
    </source>
</evidence>
<name>A0A1R1RK43_9BACI</name>
<dbReference type="AlphaFoldDB" id="A0A1R1RK43"/>
<evidence type="ECO:0000256" key="1">
    <source>
        <dbReference type="ARBA" id="ARBA00004651"/>
    </source>
</evidence>
<accession>A0A1R1RK43</accession>
<dbReference type="Proteomes" id="UP000187367">
    <property type="component" value="Unassembled WGS sequence"/>
</dbReference>
<dbReference type="GO" id="GO:0055085">
    <property type="term" value="P:transmembrane transport"/>
    <property type="evidence" value="ECO:0007669"/>
    <property type="project" value="InterPro"/>
</dbReference>
<evidence type="ECO:0000256" key="6">
    <source>
        <dbReference type="ARBA" id="ARBA00023136"/>
    </source>
</evidence>
<feature type="transmembrane region" description="Helical" evidence="7">
    <location>
        <begin position="186"/>
        <end position="208"/>
    </location>
</feature>
<evidence type="ECO:0000256" key="7">
    <source>
        <dbReference type="RuleBase" id="RU363032"/>
    </source>
</evidence>
<dbReference type="PANTHER" id="PTHR43744:SF2">
    <property type="entry name" value="ARABINOOLIGOSACCHARIDES TRANSPORT SYSTEM PERMEASE PROTEIN ARAQ"/>
    <property type="match status" value="1"/>
</dbReference>
<keyword evidence="6 7" id="KW-0472">Membrane</keyword>
<dbReference type="CDD" id="cd06261">
    <property type="entry name" value="TM_PBP2"/>
    <property type="match status" value="1"/>
</dbReference>
<evidence type="ECO:0000256" key="4">
    <source>
        <dbReference type="ARBA" id="ARBA00022692"/>
    </source>
</evidence>
<dbReference type="PROSITE" id="PS50928">
    <property type="entry name" value="ABC_TM1"/>
    <property type="match status" value="1"/>
</dbReference>
<dbReference type="PANTHER" id="PTHR43744">
    <property type="entry name" value="ABC TRANSPORTER PERMEASE PROTEIN MG189-RELATED-RELATED"/>
    <property type="match status" value="1"/>
</dbReference>
<sequence length="280" mass="31311">MRPARGLNIAKIASFLLFAILSFLFVFPLFCLLLGSLKPSSELLRFGLNLHLSPDILSLDNYLYLFNGGSIYFKWFTNSLILVVISTVLTLLFSSMVGYGLAVYDFKGKNLLFVFVLLIMMVPIEILMLPLFKMTVSLHIVDTYAGVILPFIVSPVAVFFFRQYALGLPKDLLDSARMDGCTEFGIFFRIMAPLMKPAFGAMIILQSLNSWNNFLWPLIVLRSKEMFTLPIGLSALLSPYGNNYDMLISGSVLAILPVILIFLFFQKYFISGLTAGGIKG</sequence>
<evidence type="ECO:0000259" key="8">
    <source>
        <dbReference type="PROSITE" id="PS50928"/>
    </source>
</evidence>
<feature type="transmembrane region" description="Helical" evidence="7">
    <location>
        <begin position="111"/>
        <end position="132"/>
    </location>
</feature>
<dbReference type="RefSeq" id="WP_076763155.1">
    <property type="nucleotide sequence ID" value="NZ_CP133085.1"/>
</dbReference>
<protein>
    <submittedName>
        <fullName evidence="9">Arabinose transporter permease</fullName>
    </submittedName>
</protein>
<dbReference type="Gene3D" id="1.10.3720.10">
    <property type="entry name" value="MetI-like"/>
    <property type="match status" value="1"/>
</dbReference>
<organism evidence="9 10">
    <name type="scientific">Bacillus swezeyi</name>
    <dbReference type="NCBI Taxonomy" id="1925020"/>
    <lineage>
        <taxon>Bacteria</taxon>
        <taxon>Bacillati</taxon>
        <taxon>Bacillota</taxon>
        <taxon>Bacilli</taxon>
        <taxon>Bacillales</taxon>
        <taxon>Bacillaceae</taxon>
        <taxon>Bacillus</taxon>
    </lineage>
</organism>
<dbReference type="SUPFAM" id="SSF161098">
    <property type="entry name" value="MetI-like"/>
    <property type="match status" value="1"/>
</dbReference>
<dbReference type="InterPro" id="IPR035906">
    <property type="entry name" value="MetI-like_sf"/>
</dbReference>
<evidence type="ECO:0000313" key="10">
    <source>
        <dbReference type="Proteomes" id="UP000187367"/>
    </source>
</evidence>
<dbReference type="GeneID" id="92790964"/>
<keyword evidence="10" id="KW-1185">Reference proteome</keyword>
<dbReference type="Pfam" id="PF00528">
    <property type="entry name" value="BPD_transp_1"/>
    <property type="match status" value="1"/>
</dbReference>
<evidence type="ECO:0000313" key="9">
    <source>
        <dbReference type="EMBL" id="OMI04807.1"/>
    </source>
</evidence>
<keyword evidence="5 7" id="KW-1133">Transmembrane helix</keyword>
<dbReference type="OrthoDB" id="9771544at2"/>